<feature type="region of interest" description="Disordered" evidence="6">
    <location>
        <begin position="139"/>
        <end position="166"/>
    </location>
</feature>
<gene>
    <name evidence="8" type="ORF">DCHRY22_LOCUS1767</name>
</gene>
<evidence type="ECO:0000256" key="5">
    <source>
        <dbReference type="PROSITE-ProRule" id="PRU00309"/>
    </source>
</evidence>
<evidence type="ECO:0000256" key="1">
    <source>
        <dbReference type="ARBA" id="ARBA00022723"/>
    </source>
</evidence>
<name>A0A8J2QCT6_9NEOP</name>
<reference evidence="8" key="1">
    <citation type="submission" date="2021-09" db="EMBL/GenBank/DDBJ databases">
        <authorList>
            <person name="Martin H S."/>
        </authorList>
    </citation>
    <scope>NUCLEOTIDE SEQUENCE</scope>
</reference>
<dbReference type="Proteomes" id="UP000789524">
    <property type="component" value="Unassembled WGS sequence"/>
</dbReference>
<keyword evidence="2 5" id="KW-0863">Zinc-finger</keyword>
<keyword evidence="9" id="KW-1185">Reference proteome</keyword>
<accession>A0A8J2QCT6</accession>
<dbReference type="GO" id="GO:0003677">
    <property type="term" value="F:DNA binding"/>
    <property type="evidence" value="ECO:0007669"/>
    <property type="project" value="UniProtKB-UniRule"/>
</dbReference>
<comment type="caution">
    <text evidence="8">The sequence shown here is derived from an EMBL/GenBank/DDBJ whole genome shotgun (WGS) entry which is preliminary data.</text>
</comment>
<dbReference type="InterPro" id="IPR006612">
    <property type="entry name" value="THAP_Znf"/>
</dbReference>
<keyword evidence="3" id="KW-0862">Zinc</keyword>
<evidence type="ECO:0000259" key="7">
    <source>
        <dbReference type="PROSITE" id="PS50950"/>
    </source>
</evidence>
<evidence type="ECO:0000256" key="6">
    <source>
        <dbReference type="SAM" id="MobiDB-lite"/>
    </source>
</evidence>
<dbReference type="EMBL" id="CAKASE010000044">
    <property type="protein sequence ID" value="CAG9560030.1"/>
    <property type="molecule type" value="Genomic_DNA"/>
</dbReference>
<evidence type="ECO:0000313" key="9">
    <source>
        <dbReference type="Proteomes" id="UP000789524"/>
    </source>
</evidence>
<feature type="compositionally biased region" description="Low complexity" evidence="6">
    <location>
        <begin position="1389"/>
        <end position="1402"/>
    </location>
</feature>
<keyword evidence="4 5" id="KW-0238">DNA-binding</keyword>
<evidence type="ECO:0000256" key="2">
    <source>
        <dbReference type="ARBA" id="ARBA00022771"/>
    </source>
</evidence>
<feature type="region of interest" description="Disordered" evidence="6">
    <location>
        <begin position="1379"/>
        <end position="1407"/>
    </location>
</feature>
<sequence>MPSCSVKWFPRDKDLCQKWIDAVRLERHDPWWNSTKASRICSIHFKKADMISTPCKVNVLTKSAVPICTMVWYDNDNDESSNLSLPTENINLNDNTTKADELKESNPKVLEQANTNVSDENGPRQEPVKVFDILAESKKQRLNDSQERELTNERTSSEQENKDQEKSIDMTEFIKFNTKDTCVKLNDTTSIILKDVNETSINTCQVPNSNTSETKDEVEKFKLLENNESKDDSSDEPKTDLYSGEIQQIDLKSTFIGKILKTYLPKRKFKKSRQKNIPQICKDNDEKKSMDMKIDNNDLINPVFNETEIEIRDISTYNTETPVEIIDKNNIIFSEDCLVNNVNVDDGKKSRRINFDDIHIDIVGKQQKIIDKESINDLRNVSMENMCVQTSREISIETNLSNNNDMKDSNTHLILDLDTQLYTETNTVDNIIDIKECCELTNEQNNQLNGVTETALITELIDANESTPLRSDVNTLSHVNEISLINISDPIQQKNDLILESEYEIHTDFDNNAPESQQNNDILNDTKFPTKNDLFNTRTSENINIGLENLQFAVKLNSTLNEFDLKKGDQYGESSLNNSKLEAIRQLGASTIDKERMNLLTKDVRVNVNDYEEGDLEQQIILQQDVLTSKENERNNVIVNNLIWEKSQEERVLSASMKFNNYSHCENNYAIQSNDRSDRQLSELCNVDNNKTHNETYFPELLKHLTAKPKMNSLVDLCTNSLTEVDKKIFSKYGNMALVNKKRLQDIYGYNGEELYRNIDSDNDASTLSENNMKESEGEKFNSVTDSNLDDSMELINDLDPSIAEQILNDETITSSNNLIEAVDTQLKDENIITSALGELIQNEILTIPEDTIVKINENITEGLTNKDLGKLCGKFGLDFENASPITGITEENIADEDIQVIESNLDIDKENTSEFDFSLLLEDSLPDTESDNPDDNFDCNEKNSPADLMDLATVDIPESIDGILDEEGSLFSNLDLLENSSLDSNEELKTGRNELNGTKNYEEPLSLPNCEELKECSSIENISLMEKEPHIDSKAKRLVERLINASTKLNLNTVEQSTQQFAGKCCVSLKELYNETLEQYRINLKSIKKHILDECYDKKIKENVSSSTGQQFKSFPLNETVPSDDPPDLRGIEFENDINLLQKINDSSIRGARELQGQKNEEIIDELVDLGDILFKNNITPFSMELEDQSSQLKSLQIHKNDPIEINLINNQKNLCELEQEKELFNDEDVNMSNIDEILDEICSEQCLEAEKELLDQIEEHKSNNNNKITNIEPNLRENSNRILKDLYNKSVDMSGSLIKDKHNASVGCDSTKISSETGRRLSVEKLKREIFNQCFSSECGNTCKNGHHNTTKNKISQFNTHNIEIANNFDIKKQFRNKQKHSSLYRKQPNTNKQKNKPTNLSPSKEKIKLKYKEFSIDLLKGQCFEFSQKGIEDESDLNQKKIKRKCNDPSLESRKIQCTESLIEENECGQSIELTLKKNDSPDTNMQDSDCSTLKELEAECPNCGFVTNDDDVDLSIKEPLTVINKGMLLSNMEKRSNENDGNKNVPLRSVYAMELAYITAIQALQRKLKKKMAVCDYRLRKMNNLAQINNRLIKDNISLKCKTKLIQNKI</sequence>
<dbReference type="GO" id="GO:0008270">
    <property type="term" value="F:zinc ion binding"/>
    <property type="evidence" value="ECO:0007669"/>
    <property type="project" value="UniProtKB-KW"/>
</dbReference>
<keyword evidence="1" id="KW-0479">Metal-binding</keyword>
<dbReference type="OrthoDB" id="4327074at2759"/>
<dbReference type="SUPFAM" id="SSF57716">
    <property type="entry name" value="Glucocorticoid receptor-like (DNA-binding domain)"/>
    <property type="match status" value="1"/>
</dbReference>
<dbReference type="Pfam" id="PF05485">
    <property type="entry name" value="THAP"/>
    <property type="match status" value="1"/>
</dbReference>
<dbReference type="PROSITE" id="PS50950">
    <property type="entry name" value="ZF_THAP"/>
    <property type="match status" value="1"/>
</dbReference>
<feature type="domain" description="THAP-type" evidence="7">
    <location>
        <begin position="1"/>
        <end position="69"/>
    </location>
</feature>
<protein>
    <submittedName>
        <fullName evidence="8">(African queen) hypothetical protein</fullName>
    </submittedName>
</protein>
<evidence type="ECO:0000256" key="3">
    <source>
        <dbReference type="ARBA" id="ARBA00022833"/>
    </source>
</evidence>
<evidence type="ECO:0000256" key="4">
    <source>
        <dbReference type="ARBA" id="ARBA00023125"/>
    </source>
</evidence>
<evidence type="ECO:0000313" key="8">
    <source>
        <dbReference type="EMBL" id="CAG9560030.1"/>
    </source>
</evidence>
<proteinExistence type="predicted"/>
<organism evidence="8 9">
    <name type="scientific">Danaus chrysippus</name>
    <name type="common">African queen</name>
    <dbReference type="NCBI Taxonomy" id="151541"/>
    <lineage>
        <taxon>Eukaryota</taxon>
        <taxon>Metazoa</taxon>
        <taxon>Ecdysozoa</taxon>
        <taxon>Arthropoda</taxon>
        <taxon>Hexapoda</taxon>
        <taxon>Insecta</taxon>
        <taxon>Pterygota</taxon>
        <taxon>Neoptera</taxon>
        <taxon>Endopterygota</taxon>
        <taxon>Lepidoptera</taxon>
        <taxon>Glossata</taxon>
        <taxon>Ditrysia</taxon>
        <taxon>Papilionoidea</taxon>
        <taxon>Nymphalidae</taxon>
        <taxon>Danainae</taxon>
        <taxon>Danaini</taxon>
        <taxon>Danaina</taxon>
        <taxon>Danaus</taxon>
        <taxon>Anosia</taxon>
    </lineage>
</organism>